<feature type="domain" description="Type III restriction enzyme C-terminal endonuclease" evidence="1">
    <location>
        <begin position="2"/>
        <end position="107"/>
    </location>
</feature>
<name>A0A1I6DXC0_9FIRM</name>
<evidence type="ECO:0000313" key="3">
    <source>
        <dbReference type="Proteomes" id="UP000199584"/>
    </source>
</evidence>
<dbReference type="STRING" id="39060.SAMN05660706_12050"/>
<dbReference type="InterPro" id="IPR045572">
    <property type="entry name" value="RE_endonuc_C"/>
</dbReference>
<dbReference type="GO" id="GO:0015668">
    <property type="term" value="F:type III site-specific deoxyribonuclease activity"/>
    <property type="evidence" value="ECO:0007669"/>
    <property type="project" value="InterPro"/>
</dbReference>
<reference evidence="3" key="1">
    <citation type="submission" date="2016-10" db="EMBL/GenBank/DDBJ databases">
        <authorList>
            <person name="Varghese N."/>
            <person name="Submissions S."/>
        </authorList>
    </citation>
    <scope>NUCLEOTIDE SEQUENCE [LARGE SCALE GENOMIC DNA]</scope>
    <source>
        <strain evidence="3">DSM 3669</strain>
    </source>
</reference>
<dbReference type="Pfam" id="PF19778">
    <property type="entry name" value="RE_endonuc"/>
    <property type="match status" value="1"/>
</dbReference>
<dbReference type="EMBL" id="FOYM01000020">
    <property type="protein sequence ID" value="SFR10160.1"/>
    <property type="molecule type" value="Genomic_DNA"/>
</dbReference>
<evidence type="ECO:0000259" key="1">
    <source>
        <dbReference type="Pfam" id="PF19778"/>
    </source>
</evidence>
<keyword evidence="3" id="KW-1185">Reference proteome</keyword>
<dbReference type="AlphaFoldDB" id="A0A1I6DXC0"/>
<evidence type="ECO:0000313" key="2">
    <source>
        <dbReference type="EMBL" id="SFR10160.1"/>
    </source>
</evidence>
<sequence>MKKSIYDVIEFDSEVEADFARELDSRTDIKLFIKLPRWFKVDTPLGTYNPDWAIVKQAEGEDEKLYLVSETKSTTDPTKLRDSEWDKIRCGKAHFKVLPDVQFKHVKVASEV</sequence>
<protein>
    <submittedName>
        <fullName evidence="2">Type III restriction enzyme</fullName>
    </submittedName>
</protein>
<dbReference type="RefSeq" id="WP_245779764.1">
    <property type="nucleotide sequence ID" value="NZ_FOYM01000020.1"/>
</dbReference>
<organism evidence="2 3">
    <name type="scientific">Desulfoscipio geothermicus DSM 3669</name>
    <dbReference type="NCBI Taxonomy" id="1121426"/>
    <lineage>
        <taxon>Bacteria</taxon>
        <taxon>Bacillati</taxon>
        <taxon>Bacillota</taxon>
        <taxon>Clostridia</taxon>
        <taxon>Eubacteriales</taxon>
        <taxon>Desulfallaceae</taxon>
        <taxon>Desulfoscipio</taxon>
    </lineage>
</organism>
<gene>
    <name evidence="2" type="ORF">SAMN05660706_12050</name>
</gene>
<proteinExistence type="predicted"/>
<accession>A0A1I6DXC0</accession>
<dbReference type="Proteomes" id="UP000199584">
    <property type="component" value="Unassembled WGS sequence"/>
</dbReference>